<dbReference type="RefSeq" id="XP_008464870.1">
    <property type="nucleotide sequence ID" value="XM_008466648.2"/>
</dbReference>
<feature type="coiled-coil region" evidence="1">
    <location>
        <begin position="479"/>
        <end position="506"/>
    </location>
</feature>
<evidence type="ECO:0000313" key="6">
    <source>
        <dbReference type="Proteomes" id="UP001652600"/>
    </source>
</evidence>
<reference evidence="5" key="1">
    <citation type="submission" date="2023-03" db="UniProtKB">
        <authorList>
            <consortium name="EnsemblPlants"/>
        </authorList>
    </citation>
    <scope>IDENTIFICATION</scope>
</reference>
<proteinExistence type="predicted"/>
<dbReference type="AlphaFoldDB" id="A0A1S3CP29"/>
<feature type="domain" description="DUF630" evidence="4">
    <location>
        <begin position="1"/>
        <end position="58"/>
    </location>
</feature>
<dbReference type="GeneID" id="103502634"/>
<dbReference type="PANTHER" id="PTHR21450">
    <property type="entry name" value="PROTEIN ALTERED PHOSPHATE STARVATION RESPONSE 1"/>
    <property type="match status" value="1"/>
</dbReference>
<evidence type="ECO:0000256" key="1">
    <source>
        <dbReference type="SAM" id="Coils"/>
    </source>
</evidence>
<feature type="coiled-coil region" evidence="1">
    <location>
        <begin position="264"/>
        <end position="294"/>
    </location>
</feature>
<reference evidence="7" key="2">
    <citation type="submission" date="2025-04" db="UniProtKB">
        <authorList>
            <consortium name="RefSeq"/>
        </authorList>
    </citation>
    <scope>IDENTIFICATION</scope>
</reference>
<evidence type="ECO:0000256" key="2">
    <source>
        <dbReference type="SAM" id="MobiDB-lite"/>
    </source>
</evidence>
<dbReference type="InParanoid" id="A0A1S3CP29"/>
<dbReference type="EnsemblPlants" id="MELO3C026546.2.1">
    <property type="protein sequence ID" value="MELO3C026546.2.1"/>
    <property type="gene ID" value="MELO3C026546.2"/>
</dbReference>
<evidence type="ECO:0000259" key="3">
    <source>
        <dbReference type="Pfam" id="PF04782"/>
    </source>
</evidence>
<gene>
    <name evidence="7" type="primary">LOC103502634</name>
    <name evidence="5" type="synonym">103502634</name>
</gene>
<organism evidence="6 7">
    <name type="scientific">Cucumis melo</name>
    <name type="common">Muskmelon</name>
    <dbReference type="NCBI Taxonomy" id="3656"/>
    <lineage>
        <taxon>Eukaryota</taxon>
        <taxon>Viridiplantae</taxon>
        <taxon>Streptophyta</taxon>
        <taxon>Embryophyta</taxon>
        <taxon>Tracheophyta</taxon>
        <taxon>Spermatophyta</taxon>
        <taxon>Magnoliopsida</taxon>
        <taxon>eudicotyledons</taxon>
        <taxon>Gunneridae</taxon>
        <taxon>Pentapetalae</taxon>
        <taxon>rosids</taxon>
        <taxon>fabids</taxon>
        <taxon>Cucurbitales</taxon>
        <taxon>Cucurbitaceae</taxon>
        <taxon>Benincaseae</taxon>
        <taxon>Cucumis</taxon>
    </lineage>
</organism>
<name>A0A1S3CP29_CUCME</name>
<evidence type="ECO:0000313" key="5">
    <source>
        <dbReference type="EnsemblPlants" id="MELO3C026546.2.1"/>
    </source>
</evidence>
<accession>A0A1S3CP29</accession>
<dbReference type="Pfam" id="PF04783">
    <property type="entry name" value="DUF630"/>
    <property type="match status" value="1"/>
</dbReference>
<feature type="region of interest" description="Disordered" evidence="2">
    <location>
        <begin position="60"/>
        <end position="131"/>
    </location>
</feature>
<sequence>MGCASSKLDNLPAVALCRDRCKFLDQALVSTHSLIDSHSAYADSLDKTASALRRLFDQDGETGGGDLKCAPPPPAAPKKDRSDSDSDSEEEEEDGCFDQEKPLSPPVGSFMFSNYDSARGQPPPPPPTGSSWDFFNFFDSYERYEQPIFNWDREGADRKLPTTKVVAKKKKKPALVVDSKKNEVTEKSNQPEKKIDDPKMSVLDLMREIKGSFEKASESSNSISKLLSYGQRMSFCKDTRTGSRGLLSTLKKLSVWEQKLYLEVKAEERLRMLLEKKCRQLKNLMEKKADARKIDPLRNSIRNLSIKLKISIQVVDRISITISKLRDEEFFAEMNELIRGLQSMWKSMLETHKQQTQALTDPKPFESILNGALDDTHLEAAMDLKLELENWRTNFIELIATQKDCIKALNGWLLRCLLYEPDPEETPNGGCPPPFSPERIGAPPVFVIGHLWSDTADTFSDKDVSEAIQGLVLKLDQALEQQSLDLQRLALANKDLEKKIKVKKTTTMNHEEKTVAVAAGTVHKVGKFSGCEIQLGLRQIFVGLTRFCGDSIKAYEELCCSAITEEKQEQSQSQSGPP</sequence>
<feature type="compositionally biased region" description="Acidic residues" evidence="2">
    <location>
        <begin position="85"/>
        <end position="97"/>
    </location>
</feature>
<dbReference type="Proteomes" id="UP001652600">
    <property type="component" value="Chromosome 3"/>
</dbReference>
<dbReference type="KEGG" id="cmo:103502634"/>
<dbReference type="OrthoDB" id="658187at2759"/>
<feature type="domain" description="DUF632" evidence="3">
    <location>
        <begin position="238"/>
        <end position="475"/>
    </location>
</feature>
<dbReference type="PANTHER" id="PTHR21450:SF19">
    <property type="entry name" value="F5M15.15"/>
    <property type="match status" value="1"/>
</dbReference>
<dbReference type="SMR" id="A0A1S3CP29"/>
<dbReference type="InterPro" id="IPR006868">
    <property type="entry name" value="DUF630"/>
</dbReference>
<keyword evidence="6" id="KW-1185">Reference proteome</keyword>
<dbReference type="eggNOG" id="ENOG502QUPN">
    <property type="taxonomic scope" value="Eukaryota"/>
</dbReference>
<evidence type="ECO:0000313" key="7">
    <source>
        <dbReference type="RefSeq" id="XP_008464870.1"/>
    </source>
</evidence>
<keyword evidence="1" id="KW-0175">Coiled coil</keyword>
<dbReference type="Pfam" id="PF04782">
    <property type="entry name" value="DUF632"/>
    <property type="match status" value="1"/>
</dbReference>
<evidence type="ECO:0000259" key="4">
    <source>
        <dbReference type="Pfam" id="PF04783"/>
    </source>
</evidence>
<dbReference type="InterPro" id="IPR006867">
    <property type="entry name" value="DUF632"/>
</dbReference>
<dbReference type="Gramene" id="MELO3C026546.2.1">
    <property type="protein sequence ID" value="MELO3C026546.2.1"/>
    <property type="gene ID" value="MELO3C026546.2"/>
</dbReference>
<protein>
    <submittedName>
        <fullName evidence="7">Uncharacterized protein LOC103502634</fullName>
    </submittedName>
</protein>